<organism evidence="1 2">
    <name type="scientific">Marinobacter nauticus (strain ATCC 700491 / DSM 11845 / VT8)</name>
    <name type="common">Marinobacter aquaeolei</name>
    <dbReference type="NCBI Taxonomy" id="351348"/>
    <lineage>
        <taxon>Bacteria</taxon>
        <taxon>Pseudomonadati</taxon>
        <taxon>Pseudomonadota</taxon>
        <taxon>Gammaproteobacteria</taxon>
        <taxon>Pseudomonadales</taxon>
        <taxon>Marinobacteraceae</taxon>
        <taxon>Marinobacter</taxon>
    </lineage>
</organism>
<dbReference type="EMBL" id="CP000515">
    <property type="protein sequence ID" value="ABM20977.1"/>
    <property type="molecule type" value="Genomic_DNA"/>
</dbReference>
<dbReference type="AlphaFoldDB" id="A1U7K8"/>
<reference evidence="2" key="1">
    <citation type="journal article" date="2011" name="Appl. Environ. Microbiol.">
        <title>Genomic potential of Marinobacter aquaeolei, a biogeochemical 'opportunitroph'.</title>
        <authorList>
            <person name="Singer E."/>
            <person name="Webb E.A."/>
            <person name="Nelson W.C."/>
            <person name="Heidelberg J.F."/>
            <person name="Ivanova N."/>
            <person name="Pati A."/>
            <person name="Edwards K.J."/>
        </authorList>
    </citation>
    <scope>NUCLEOTIDE SEQUENCE [LARGE SCALE GENOMIC DNA]</scope>
    <source>
        <strain evidence="2">ATCC 700491 / DSM 11845 / VT8</strain>
    </source>
</reference>
<proteinExistence type="predicted"/>
<protein>
    <submittedName>
        <fullName evidence="1">Uncharacterized protein</fullName>
    </submittedName>
</protein>
<gene>
    <name evidence="1" type="ordered locus">Maqu_4122</name>
</gene>
<keyword evidence="1" id="KW-0614">Plasmid</keyword>
<name>A1U7K8_MARN8</name>
<sequence length="309" mass="34902">MRLKLGCLHEVRAITKRVTRMPLPTLRCVKAPGELQREVGRKSSTVIDLWNPCTFSLELQRALTAESQLVFDYHSEERRLMDEHLNSSPYQSLKPNRFSSDYLWFQEHELTPILTETRIRVWHYARLLDHEVNGMQQGLVPSSLEFLQERLHKLVAMELLSQEEADKIFQESPFHSQENIRSGKLWTVTVPQHHRAGGVSPLLESWGGESAYFWLSDKSVAAKLKKLGFPRILEIESELSDGLNAFSASSTLLEAWARKIGVSVVPTGCDLAITNCLGTAKIVRVHTEGESTFGEVGKTYPKGMSGNVT</sequence>
<evidence type="ECO:0000313" key="1">
    <source>
        <dbReference type="EMBL" id="ABM20977.1"/>
    </source>
</evidence>
<dbReference type="eggNOG" id="ENOG5032GVP">
    <property type="taxonomic scope" value="Bacteria"/>
</dbReference>
<dbReference type="HOGENOM" id="CLU_1053084_0_0_6"/>
<evidence type="ECO:0000313" key="2">
    <source>
        <dbReference type="Proteomes" id="UP000000998"/>
    </source>
</evidence>
<dbReference type="KEGG" id="maq:Maqu_4122"/>
<dbReference type="Proteomes" id="UP000000998">
    <property type="component" value="Plasmid pMAQU01"/>
</dbReference>
<accession>A1U7K8</accession>
<geneLocation type="plasmid" evidence="1 2">
    <name>pMAQU01</name>
</geneLocation>